<dbReference type="SUPFAM" id="SSF56112">
    <property type="entry name" value="Protein kinase-like (PK-like)"/>
    <property type="match status" value="1"/>
</dbReference>
<dbReference type="Pfam" id="PF01636">
    <property type="entry name" value="APH"/>
    <property type="match status" value="1"/>
</dbReference>
<protein>
    <submittedName>
        <fullName evidence="2">Phosphotransferase family protein</fullName>
    </submittedName>
</protein>
<feature type="domain" description="Aminoglycoside phosphotransferase" evidence="1">
    <location>
        <begin position="25"/>
        <end position="204"/>
    </location>
</feature>
<evidence type="ECO:0000259" key="1">
    <source>
        <dbReference type="Pfam" id="PF01636"/>
    </source>
</evidence>
<comment type="caution">
    <text evidence="2">The sequence shown here is derived from an EMBL/GenBank/DDBJ whole genome shotgun (WGS) entry which is preliminary data.</text>
</comment>
<evidence type="ECO:0000313" key="3">
    <source>
        <dbReference type="Proteomes" id="UP001169066"/>
    </source>
</evidence>
<gene>
    <name evidence="2" type="ORF">PF327_08380</name>
</gene>
<accession>A0ABT7QSZ8</accession>
<keyword evidence="3" id="KW-1185">Reference proteome</keyword>
<dbReference type="Proteomes" id="UP001169066">
    <property type="component" value="Unassembled WGS sequence"/>
</dbReference>
<dbReference type="PANTHER" id="PTHR40086">
    <property type="entry name" value="PHOSPHOTRANSFERASE YTMP-RELATED"/>
    <property type="match status" value="1"/>
</dbReference>
<dbReference type="InterPro" id="IPR052077">
    <property type="entry name" value="CcrZ_PhaseVar_Mediator"/>
</dbReference>
<name>A0ABT7QSZ8_9BACT</name>
<dbReference type="RefSeq" id="WP_289402128.1">
    <property type="nucleotide sequence ID" value="NZ_JAQIBC010000005.1"/>
</dbReference>
<reference evidence="2" key="1">
    <citation type="submission" date="2023-01" db="EMBL/GenBank/DDBJ databases">
        <title>Sulfurovum sp. XTW-4 genome assembly.</title>
        <authorList>
            <person name="Wang J."/>
        </authorList>
    </citation>
    <scope>NUCLEOTIDE SEQUENCE</scope>
    <source>
        <strain evidence="2">XTW-4</strain>
    </source>
</reference>
<evidence type="ECO:0000313" key="2">
    <source>
        <dbReference type="EMBL" id="MDM5264208.1"/>
    </source>
</evidence>
<dbReference type="Gene3D" id="3.30.200.20">
    <property type="entry name" value="Phosphorylase Kinase, domain 1"/>
    <property type="match status" value="1"/>
</dbReference>
<dbReference type="InterPro" id="IPR011009">
    <property type="entry name" value="Kinase-like_dom_sf"/>
</dbReference>
<dbReference type="EMBL" id="JAQIBC010000005">
    <property type="protein sequence ID" value="MDM5264208.1"/>
    <property type="molecule type" value="Genomic_DNA"/>
</dbReference>
<dbReference type="Gene3D" id="3.90.1200.10">
    <property type="match status" value="1"/>
</dbReference>
<dbReference type="CDD" id="cd05151">
    <property type="entry name" value="ChoK-like"/>
    <property type="match status" value="1"/>
</dbReference>
<organism evidence="2 3">
    <name type="scientific">Sulfurovum xiamenensis</name>
    <dbReference type="NCBI Taxonomy" id="3019066"/>
    <lineage>
        <taxon>Bacteria</taxon>
        <taxon>Pseudomonadati</taxon>
        <taxon>Campylobacterota</taxon>
        <taxon>Epsilonproteobacteria</taxon>
        <taxon>Campylobacterales</taxon>
        <taxon>Sulfurovaceae</taxon>
        <taxon>Sulfurovum</taxon>
    </lineage>
</organism>
<dbReference type="InterPro" id="IPR002575">
    <property type="entry name" value="Aminoglycoside_PTrfase"/>
</dbReference>
<sequence length="239" mass="28477">MIDQLKQYALFENKEIDSYQLLEKQGYNNENYLIHSEEKKYILRKFIRTDVDRKFEFEVQKLAFEKGVASEPLLLDEENALVLSAYVEGRHKESLEKNDLFQFAEVLKKVHTLTIEKEPLLLEPLLQTKSKAVKDAFETLKDFPSEWVLCHNDLNPRNVLFAETIQLIDWEDAAINDKYFDLASVCVEFNLDQENEAYFLRRYFTEENEINVQKLKAYKIIYKALCTQWFENLERQRPV</sequence>
<proteinExistence type="predicted"/>
<dbReference type="PANTHER" id="PTHR40086:SF1">
    <property type="entry name" value="CELL CYCLE REGULATOR CCRZ"/>
    <property type="match status" value="1"/>
</dbReference>